<dbReference type="AlphaFoldDB" id="A0A2T7P0H7"/>
<keyword evidence="3" id="KW-1185">Reference proteome</keyword>
<sequence length="73" mass="7801">MTVADVCTLFSRGPLCVQAAWRGPLGESEVLVGRTLPVTTEILKKGLIGLVVMVAVSTTMTMVAVMDRTLQTH</sequence>
<keyword evidence="1" id="KW-0812">Transmembrane</keyword>
<dbReference type="EMBL" id="PZQS01000007">
    <property type="protein sequence ID" value="PVD26928.1"/>
    <property type="molecule type" value="Genomic_DNA"/>
</dbReference>
<keyword evidence="1" id="KW-1133">Transmembrane helix</keyword>
<proteinExistence type="predicted"/>
<dbReference type="Proteomes" id="UP000245119">
    <property type="component" value="Linkage Group LG7"/>
</dbReference>
<evidence type="ECO:0000256" key="1">
    <source>
        <dbReference type="SAM" id="Phobius"/>
    </source>
</evidence>
<name>A0A2T7P0H7_POMCA</name>
<organism evidence="2 3">
    <name type="scientific">Pomacea canaliculata</name>
    <name type="common">Golden apple snail</name>
    <dbReference type="NCBI Taxonomy" id="400727"/>
    <lineage>
        <taxon>Eukaryota</taxon>
        <taxon>Metazoa</taxon>
        <taxon>Spiralia</taxon>
        <taxon>Lophotrochozoa</taxon>
        <taxon>Mollusca</taxon>
        <taxon>Gastropoda</taxon>
        <taxon>Caenogastropoda</taxon>
        <taxon>Architaenioglossa</taxon>
        <taxon>Ampullarioidea</taxon>
        <taxon>Ampullariidae</taxon>
        <taxon>Pomacea</taxon>
    </lineage>
</organism>
<accession>A0A2T7P0H7</accession>
<comment type="caution">
    <text evidence="2">The sequence shown here is derived from an EMBL/GenBank/DDBJ whole genome shotgun (WGS) entry which is preliminary data.</text>
</comment>
<evidence type="ECO:0000313" key="2">
    <source>
        <dbReference type="EMBL" id="PVD26928.1"/>
    </source>
</evidence>
<gene>
    <name evidence="2" type="ORF">C0Q70_12076</name>
</gene>
<protein>
    <submittedName>
        <fullName evidence="2">Uncharacterized protein</fullName>
    </submittedName>
</protein>
<reference evidence="2 3" key="1">
    <citation type="submission" date="2018-04" db="EMBL/GenBank/DDBJ databases">
        <title>The genome of golden apple snail Pomacea canaliculata provides insight into stress tolerance and invasive adaptation.</title>
        <authorList>
            <person name="Liu C."/>
            <person name="Liu B."/>
            <person name="Ren Y."/>
            <person name="Zhang Y."/>
            <person name="Wang H."/>
            <person name="Li S."/>
            <person name="Jiang F."/>
            <person name="Yin L."/>
            <person name="Zhang G."/>
            <person name="Qian W."/>
            <person name="Fan W."/>
        </authorList>
    </citation>
    <scope>NUCLEOTIDE SEQUENCE [LARGE SCALE GENOMIC DNA]</scope>
    <source>
        <strain evidence="2">SZHN2017</strain>
        <tissue evidence="2">Muscle</tissue>
    </source>
</reference>
<keyword evidence="1" id="KW-0472">Membrane</keyword>
<feature type="transmembrane region" description="Helical" evidence="1">
    <location>
        <begin position="46"/>
        <end position="66"/>
    </location>
</feature>
<evidence type="ECO:0000313" key="3">
    <source>
        <dbReference type="Proteomes" id="UP000245119"/>
    </source>
</evidence>